<sequence>MTLALRMGRTLSELRREMSASEIMMWAEFDRISPLGDERADIRAAQIVSAVYGAQGVKVPLNDALLQWGNDTVDNTRDPFAAFEEALFAAAR</sequence>
<dbReference type="RefSeq" id="WP_149911493.1">
    <property type="nucleotide sequence ID" value="NZ_CP056597.1"/>
</dbReference>
<feature type="domain" description="Minor tail T" evidence="1">
    <location>
        <begin position="19"/>
        <end position="90"/>
    </location>
</feature>
<dbReference type="Pfam" id="PF06223">
    <property type="entry name" value="Phage_tail_T"/>
    <property type="match status" value="1"/>
</dbReference>
<reference evidence="3" key="1">
    <citation type="submission" date="2020-06" db="EMBL/GenBank/DDBJ databases">
        <title>REHAB project genomes.</title>
        <authorList>
            <person name="Shaw L.P."/>
        </authorList>
    </citation>
    <scope>NUCLEOTIDE SEQUENCE [LARGE SCALE GENOMIC DNA]</scope>
    <source>
        <strain evidence="3">RHBSTW-00334</strain>
    </source>
</reference>
<evidence type="ECO:0000259" key="1">
    <source>
        <dbReference type="Pfam" id="PF06223"/>
    </source>
</evidence>
<dbReference type="Proteomes" id="UP000512043">
    <property type="component" value="Chromosome"/>
</dbReference>
<accession>A0ABD7B6T2</accession>
<name>A0ABD7B6T2_CITFR</name>
<evidence type="ECO:0000313" key="2">
    <source>
        <dbReference type="EMBL" id="QLY39259.1"/>
    </source>
</evidence>
<dbReference type="AlphaFoldDB" id="A0ABD7B6T2"/>
<dbReference type="InterPro" id="IPR009350">
    <property type="entry name" value="Phage_tail_T"/>
</dbReference>
<protein>
    <submittedName>
        <fullName evidence="2">DUF4035 domain-containing protein</fullName>
    </submittedName>
</protein>
<evidence type="ECO:0000313" key="3">
    <source>
        <dbReference type="Proteomes" id="UP000512043"/>
    </source>
</evidence>
<gene>
    <name evidence="2" type="ORF">HV164_13940</name>
</gene>
<dbReference type="EMBL" id="CP056597">
    <property type="protein sequence ID" value="QLY39259.1"/>
    <property type="molecule type" value="Genomic_DNA"/>
</dbReference>
<proteinExistence type="predicted"/>
<organism evidence="2 3">
    <name type="scientific">Citrobacter freundii</name>
    <dbReference type="NCBI Taxonomy" id="546"/>
    <lineage>
        <taxon>Bacteria</taxon>
        <taxon>Pseudomonadati</taxon>
        <taxon>Pseudomonadota</taxon>
        <taxon>Gammaproteobacteria</taxon>
        <taxon>Enterobacterales</taxon>
        <taxon>Enterobacteriaceae</taxon>
        <taxon>Citrobacter</taxon>
        <taxon>Citrobacter freundii complex</taxon>
    </lineage>
</organism>